<comment type="caution">
    <text evidence="1">The sequence shown here is derived from an EMBL/GenBank/DDBJ whole genome shotgun (WGS) entry which is preliminary data.</text>
</comment>
<evidence type="ECO:0000313" key="2">
    <source>
        <dbReference type="Proteomes" id="UP000030013"/>
    </source>
</evidence>
<sequence>MIGSEVVKDLLVALLSVVEEFGGVPSASEDIAMLVFE</sequence>
<keyword evidence="2" id="KW-1185">Reference proteome</keyword>
<accession>A0A0A0JUL6</accession>
<dbReference type="AlphaFoldDB" id="A0A0A0JUL6"/>
<organism evidence="1 2">
    <name type="scientific">Knoellia aerolata DSM 18566</name>
    <dbReference type="NCBI Taxonomy" id="1385519"/>
    <lineage>
        <taxon>Bacteria</taxon>
        <taxon>Bacillati</taxon>
        <taxon>Actinomycetota</taxon>
        <taxon>Actinomycetes</taxon>
        <taxon>Micrococcales</taxon>
        <taxon>Intrasporangiaceae</taxon>
        <taxon>Knoellia</taxon>
    </lineage>
</organism>
<protein>
    <submittedName>
        <fullName evidence="1">Uncharacterized protein</fullName>
    </submittedName>
</protein>
<proteinExistence type="predicted"/>
<evidence type="ECO:0000313" key="1">
    <source>
        <dbReference type="EMBL" id="KGN41045.1"/>
    </source>
</evidence>
<dbReference type="Proteomes" id="UP000030013">
    <property type="component" value="Unassembled WGS sequence"/>
</dbReference>
<dbReference type="EMBL" id="AVPL01000025">
    <property type="protein sequence ID" value="KGN41045.1"/>
    <property type="molecule type" value="Genomic_DNA"/>
</dbReference>
<name>A0A0A0JUL6_9MICO</name>
<gene>
    <name evidence="1" type="ORF">N801_09705</name>
</gene>
<reference evidence="1 2" key="1">
    <citation type="submission" date="2013-08" db="EMBL/GenBank/DDBJ databases">
        <title>The genome sequence of Knoellia aerolata.</title>
        <authorList>
            <person name="Zhu W."/>
            <person name="Wang G."/>
        </authorList>
    </citation>
    <scope>NUCLEOTIDE SEQUENCE [LARGE SCALE GENOMIC DNA]</scope>
    <source>
        <strain evidence="1 2">DSM 18566</strain>
    </source>
</reference>